<dbReference type="Pfam" id="PF13583">
    <property type="entry name" value="Reprolysin_4"/>
    <property type="match status" value="1"/>
</dbReference>
<dbReference type="RefSeq" id="WP_330198231.1">
    <property type="nucleotide sequence ID" value="NZ_JAZDRP010000002.1"/>
</dbReference>
<feature type="compositionally biased region" description="Low complexity" evidence="1">
    <location>
        <begin position="430"/>
        <end position="448"/>
    </location>
</feature>
<sequence>MLKFIIAAAGLSMSAASIANADDMFQGTEVLAYSDGPSNEIRFSNLSPDVMEMAPGDRIDLNFGPGYSAELDRIDYQAMGARTWIGRIEGGDLGDRVIISELNGIAFGRIATAEGVWEILPGANGGHRIIRHPDNAVMEDWGDDAVVPTVSEIVSYASTAEAGGETIANAVPVGSNGTIDIAVVYSQSMMDTWGIALGGRIQYLVALLDQALIDSDTGLRARLVHVSAVSASETASNSDTLYDLQDGAGSGIASDNNPGGAGQDFSALLAIRDAVGADLVALIRRHYSGSGTVSRSGSGCGLAFINGSSSDTITPASAPNGVSVISDFINGNDTNLGDGYAFCSPLTLAHEIGHNLGFAHNLEDTTAGNGVRDFAHGHRVDCEFRTIMSYGSDSQVSCPGSGPNEAEVTYFSNPDITSCPDGAACGIAAPSPDLSAPAADNQDPADNARAAREEGLNVANFRAEAPQVHSSVLPIMRSVQNGEPATAFATIINPAGSGGTATGCGLRLAGSDASTFTFQTTTPANALDGTANTPVDIAEGQAQNFLFAVTSATSFNDNTNSVGSAVPSENDERDLFIEAFCANRRSDQFVLGLNTLTFASAAVETADIIALAATVNSDGWVNVPTDGNMTGIAAVAITNVGQGAVITASADTGGRTQEIESILLCGTDAAGACVTSLSSQVNAILNTDGVATFAVFVRGNGNTIPEDPANNRIFIRFNEGSIPRGATSVAVRTQ</sequence>
<feature type="signal peptide" evidence="2">
    <location>
        <begin position="1"/>
        <end position="21"/>
    </location>
</feature>
<evidence type="ECO:0000256" key="1">
    <source>
        <dbReference type="SAM" id="MobiDB-lite"/>
    </source>
</evidence>
<dbReference type="SUPFAM" id="SSF55486">
    <property type="entry name" value="Metalloproteases ('zincins'), catalytic domain"/>
    <property type="match status" value="1"/>
</dbReference>
<accession>A0ABU7LNT7</accession>
<organism evidence="3 4">
    <name type="scientific">Hyphobacterium lacteum</name>
    <dbReference type="NCBI Taxonomy" id="3116575"/>
    <lineage>
        <taxon>Bacteria</taxon>
        <taxon>Pseudomonadati</taxon>
        <taxon>Pseudomonadota</taxon>
        <taxon>Alphaproteobacteria</taxon>
        <taxon>Maricaulales</taxon>
        <taxon>Maricaulaceae</taxon>
        <taxon>Hyphobacterium</taxon>
    </lineage>
</organism>
<comment type="caution">
    <text evidence="3">The sequence shown here is derived from an EMBL/GenBank/DDBJ whole genome shotgun (WGS) entry which is preliminary data.</text>
</comment>
<keyword evidence="2" id="KW-0732">Signal</keyword>
<evidence type="ECO:0000313" key="4">
    <source>
        <dbReference type="Proteomes" id="UP001354971"/>
    </source>
</evidence>
<protein>
    <submittedName>
        <fullName evidence="3">M12 family metallo-peptidase</fullName>
    </submittedName>
</protein>
<gene>
    <name evidence="3" type="ORF">V0U79_04270</name>
</gene>
<proteinExistence type="predicted"/>
<dbReference type="Proteomes" id="UP001354971">
    <property type="component" value="Unassembled WGS sequence"/>
</dbReference>
<dbReference type="Gene3D" id="3.40.390.10">
    <property type="entry name" value="Collagenase (Catalytic Domain)"/>
    <property type="match status" value="1"/>
</dbReference>
<name>A0ABU7LNT7_9PROT</name>
<dbReference type="EMBL" id="JAZDRP010000002">
    <property type="protein sequence ID" value="MEE2525570.1"/>
    <property type="molecule type" value="Genomic_DNA"/>
</dbReference>
<reference evidence="3 4" key="1">
    <citation type="submission" date="2024-01" db="EMBL/GenBank/DDBJ databases">
        <title>Hyphobacterium bacterium isolated from marine sediment.</title>
        <authorList>
            <person name="Zhao S."/>
        </authorList>
    </citation>
    <scope>NUCLEOTIDE SEQUENCE [LARGE SCALE GENOMIC DNA]</scope>
    <source>
        <strain evidence="4">HN65</strain>
    </source>
</reference>
<keyword evidence="4" id="KW-1185">Reference proteome</keyword>
<evidence type="ECO:0000256" key="2">
    <source>
        <dbReference type="SAM" id="SignalP"/>
    </source>
</evidence>
<feature type="chain" id="PRO_5046787466" evidence="2">
    <location>
        <begin position="22"/>
        <end position="734"/>
    </location>
</feature>
<dbReference type="InterPro" id="IPR024079">
    <property type="entry name" value="MetalloPept_cat_dom_sf"/>
</dbReference>
<feature type="region of interest" description="Disordered" evidence="1">
    <location>
        <begin position="430"/>
        <end position="450"/>
    </location>
</feature>
<evidence type="ECO:0000313" key="3">
    <source>
        <dbReference type="EMBL" id="MEE2525570.1"/>
    </source>
</evidence>